<evidence type="ECO:0000313" key="4">
    <source>
        <dbReference type="Proteomes" id="UP001165069"/>
    </source>
</evidence>
<feature type="compositionally biased region" description="Pro residues" evidence="1">
    <location>
        <begin position="126"/>
        <end position="155"/>
    </location>
</feature>
<evidence type="ECO:0000256" key="2">
    <source>
        <dbReference type="SAM" id="SignalP"/>
    </source>
</evidence>
<feature type="chain" id="PRO_5047046303" evidence="2">
    <location>
        <begin position="34"/>
        <end position="266"/>
    </location>
</feature>
<feature type="region of interest" description="Disordered" evidence="1">
    <location>
        <begin position="123"/>
        <end position="159"/>
    </location>
</feature>
<organism evidence="3 4">
    <name type="scientific">Geothrix limicola</name>
    <dbReference type="NCBI Taxonomy" id="2927978"/>
    <lineage>
        <taxon>Bacteria</taxon>
        <taxon>Pseudomonadati</taxon>
        <taxon>Acidobacteriota</taxon>
        <taxon>Holophagae</taxon>
        <taxon>Holophagales</taxon>
        <taxon>Holophagaceae</taxon>
        <taxon>Geothrix</taxon>
    </lineage>
</organism>
<dbReference type="RefSeq" id="WP_285576873.1">
    <property type="nucleotide sequence ID" value="NZ_BSDE01000006.1"/>
</dbReference>
<name>A0ABQ5QIX3_9BACT</name>
<keyword evidence="2" id="KW-0732">Signal</keyword>
<evidence type="ECO:0000256" key="1">
    <source>
        <dbReference type="SAM" id="MobiDB-lite"/>
    </source>
</evidence>
<feature type="signal peptide" evidence="2">
    <location>
        <begin position="1"/>
        <end position="33"/>
    </location>
</feature>
<reference evidence="3 4" key="1">
    <citation type="journal article" date="2023" name="Antonie Van Leeuwenhoek">
        <title>Mesoterricola silvestris gen. nov., sp. nov., Mesoterricola sediminis sp. nov., Geothrix oryzae sp. nov., Geothrix edaphica sp. nov., Geothrix rubra sp. nov., and Geothrix limicola sp. nov., six novel members of Acidobacteriota isolated from soils.</title>
        <authorList>
            <person name="Itoh H."/>
            <person name="Sugisawa Y."/>
            <person name="Mise K."/>
            <person name="Xu Z."/>
            <person name="Kuniyasu M."/>
            <person name="Ushijima N."/>
            <person name="Kawano K."/>
            <person name="Kobayashi E."/>
            <person name="Shiratori Y."/>
            <person name="Masuda Y."/>
            <person name="Senoo K."/>
        </authorList>
    </citation>
    <scope>NUCLEOTIDE SEQUENCE [LARGE SCALE GENOMIC DNA]</scope>
    <source>
        <strain evidence="3 4">Red804</strain>
    </source>
</reference>
<protein>
    <submittedName>
        <fullName evidence="3">Uncharacterized protein</fullName>
    </submittedName>
</protein>
<keyword evidence="4" id="KW-1185">Reference proteome</keyword>
<dbReference type="EMBL" id="BSDE01000006">
    <property type="protein sequence ID" value="GLH74508.1"/>
    <property type="molecule type" value="Genomic_DNA"/>
</dbReference>
<sequence>MTSLRSLAALRPAGWLFLAQAGLLLATTAQAHAQTTPTRAQSAPAPPSALRRWWHSLGRPGIYITSDDHGTRLMESGGGGPERVYHLWKDTAGGSHESYWENGVAKPVDQAVQQWAQARIRESQAVPPPPTPPAPPTPPDPPAPPAPPAPPPPRAFAPGEAGETAFRQALGDARLRALLGDPVVLSPEAKGSFQAWGVGEPKGWMHHTLHAGAAADLTLRLSGPKGTAHLHVKGERRGEGQGRTWTFSVLDLQPDNCPDTLNLLKP</sequence>
<evidence type="ECO:0000313" key="3">
    <source>
        <dbReference type="EMBL" id="GLH74508.1"/>
    </source>
</evidence>
<gene>
    <name evidence="3" type="ORF">GETHLI_30100</name>
</gene>
<accession>A0ABQ5QIX3</accession>
<dbReference type="Proteomes" id="UP001165069">
    <property type="component" value="Unassembled WGS sequence"/>
</dbReference>
<comment type="caution">
    <text evidence="3">The sequence shown here is derived from an EMBL/GenBank/DDBJ whole genome shotgun (WGS) entry which is preliminary data.</text>
</comment>
<proteinExistence type="predicted"/>